<evidence type="ECO:0000313" key="2">
    <source>
        <dbReference type="EMBL" id="KKM18317.1"/>
    </source>
</evidence>
<reference evidence="2" key="1">
    <citation type="journal article" date="2015" name="Nature">
        <title>Complex archaea that bridge the gap between prokaryotes and eukaryotes.</title>
        <authorList>
            <person name="Spang A."/>
            <person name="Saw J.H."/>
            <person name="Jorgensen S.L."/>
            <person name="Zaremba-Niedzwiedzka K."/>
            <person name="Martijn J."/>
            <person name="Lind A.E."/>
            <person name="van Eijk R."/>
            <person name="Schleper C."/>
            <person name="Guy L."/>
            <person name="Ettema T.J."/>
        </authorList>
    </citation>
    <scope>NUCLEOTIDE SEQUENCE</scope>
</reference>
<organism evidence="2">
    <name type="scientific">marine sediment metagenome</name>
    <dbReference type="NCBI Taxonomy" id="412755"/>
    <lineage>
        <taxon>unclassified sequences</taxon>
        <taxon>metagenomes</taxon>
        <taxon>ecological metagenomes</taxon>
    </lineage>
</organism>
<comment type="caution">
    <text evidence="2">The sequence shown here is derived from an EMBL/GenBank/DDBJ whole genome shotgun (WGS) entry which is preliminary data.</text>
</comment>
<keyword evidence="1" id="KW-1133">Transmembrane helix</keyword>
<gene>
    <name evidence="2" type="ORF">LCGC14_1667010</name>
</gene>
<feature type="transmembrane region" description="Helical" evidence="1">
    <location>
        <begin position="83"/>
        <end position="104"/>
    </location>
</feature>
<proteinExistence type="predicted"/>
<evidence type="ECO:0000256" key="1">
    <source>
        <dbReference type="SAM" id="Phobius"/>
    </source>
</evidence>
<feature type="transmembrane region" description="Helical" evidence="1">
    <location>
        <begin position="46"/>
        <end position="71"/>
    </location>
</feature>
<dbReference type="EMBL" id="LAZR01014248">
    <property type="protein sequence ID" value="KKM18317.1"/>
    <property type="molecule type" value="Genomic_DNA"/>
</dbReference>
<accession>A0A0F9HT35</accession>
<keyword evidence="1" id="KW-0812">Transmembrane</keyword>
<name>A0A0F9HT35_9ZZZZ</name>
<keyword evidence="1" id="KW-0472">Membrane</keyword>
<protein>
    <submittedName>
        <fullName evidence="2">Uncharacterized protein</fullName>
    </submittedName>
</protein>
<dbReference type="AlphaFoldDB" id="A0A0F9HT35"/>
<sequence length="106" mass="11923">MKDKYTKAELRTLLRELDEVEKGDKAKAKRKKTEAKKERPKKKEDIWMSALGMFSDGLAAIFGAIGSYMALVQKQNVGRWSAVGPQLMIAWLTGIVMGILYAVVYL</sequence>